<organism evidence="6 7">
    <name type="scientific">Garciella nitratireducens DSM 15102</name>
    <dbReference type="NCBI Taxonomy" id="1121911"/>
    <lineage>
        <taxon>Bacteria</taxon>
        <taxon>Bacillati</taxon>
        <taxon>Bacillota</taxon>
        <taxon>Clostridia</taxon>
        <taxon>Eubacteriales</taxon>
        <taxon>Eubacteriaceae</taxon>
        <taxon>Garciella</taxon>
    </lineage>
</organism>
<feature type="domain" description="Ribosome maturation factor RimP C-terminal" evidence="5">
    <location>
        <begin position="88"/>
        <end position="153"/>
    </location>
</feature>
<reference evidence="6 7" key="1">
    <citation type="submission" date="2017-02" db="EMBL/GenBank/DDBJ databases">
        <authorList>
            <person name="Peterson S.W."/>
        </authorList>
    </citation>
    <scope>NUCLEOTIDE SEQUENCE [LARGE SCALE GENOMIC DNA]</scope>
    <source>
        <strain evidence="6 7">DSM 15102</strain>
    </source>
</reference>
<evidence type="ECO:0000256" key="2">
    <source>
        <dbReference type="ARBA" id="ARBA00022517"/>
    </source>
</evidence>
<dbReference type="EMBL" id="FUWV01000001">
    <property type="protein sequence ID" value="SJZ34579.1"/>
    <property type="molecule type" value="Genomic_DNA"/>
</dbReference>
<evidence type="ECO:0000259" key="5">
    <source>
        <dbReference type="Pfam" id="PF17384"/>
    </source>
</evidence>
<dbReference type="InterPro" id="IPR035956">
    <property type="entry name" value="RimP_N_sf"/>
</dbReference>
<evidence type="ECO:0000313" key="6">
    <source>
        <dbReference type="EMBL" id="SJZ34579.1"/>
    </source>
</evidence>
<keyword evidence="1 3" id="KW-0963">Cytoplasm</keyword>
<dbReference type="GO" id="GO:0000028">
    <property type="term" value="P:ribosomal small subunit assembly"/>
    <property type="evidence" value="ECO:0007669"/>
    <property type="project" value="TreeGrafter"/>
</dbReference>
<evidence type="ECO:0000313" key="7">
    <source>
        <dbReference type="Proteomes" id="UP000196365"/>
    </source>
</evidence>
<comment type="function">
    <text evidence="3">Required for maturation of 30S ribosomal subunits.</text>
</comment>
<proteinExistence type="inferred from homology"/>
<dbReference type="CDD" id="cd01734">
    <property type="entry name" value="YlxS_C"/>
    <property type="match status" value="1"/>
</dbReference>
<evidence type="ECO:0000256" key="1">
    <source>
        <dbReference type="ARBA" id="ARBA00022490"/>
    </source>
</evidence>
<dbReference type="GO" id="GO:0006412">
    <property type="term" value="P:translation"/>
    <property type="evidence" value="ECO:0007669"/>
    <property type="project" value="TreeGrafter"/>
</dbReference>
<dbReference type="PANTHER" id="PTHR33867:SF1">
    <property type="entry name" value="RIBOSOME MATURATION FACTOR RIMP"/>
    <property type="match status" value="1"/>
</dbReference>
<accession>A0A1T4JWQ6</accession>
<dbReference type="RefSeq" id="WP_087677616.1">
    <property type="nucleotide sequence ID" value="NZ_FUWV01000001.1"/>
</dbReference>
<keyword evidence="2 3" id="KW-0690">Ribosome biogenesis</keyword>
<dbReference type="Gene3D" id="3.30.300.70">
    <property type="entry name" value="RimP-like superfamily, N-terminal"/>
    <property type="match status" value="1"/>
</dbReference>
<dbReference type="GO" id="GO:0005829">
    <property type="term" value="C:cytosol"/>
    <property type="evidence" value="ECO:0007669"/>
    <property type="project" value="TreeGrafter"/>
</dbReference>
<dbReference type="InterPro" id="IPR028998">
    <property type="entry name" value="RimP_C"/>
</dbReference>
<dbReference type="InterPro" id="IPR036847">
    <property type="entry name" value="RimP_C_sf"/>
</dbReference>
<comment type="subcellular location">
    <subcellularLocation>
        <location evidence="3">Cytoplasm</location>
    </subcellularLocation>
</comment>
<dbReference type="FunFam" id="3.30.300.70:FF:000001">
    <property type="entry name" value="Ribosome maturation factor RimP"/>
    <property type="match status" value="1"/>
</dbReference>
<dbReference type="InterPro" id="IPR028989">
    <property type="entry name" value="RimP_N"/>
</dbReference>
<sequence>MPKKKIEEIVKKLALPIIDKYKFELVDIEFKKEGPHWYLRLFIDKPGGITINDCELVSEDLSKILDEVDPIEQSYILEVSSPGLDRPLKTMEDYKKFKDYEVEIKLFAPYNGHKNFIGKLNGLVDNKVSIQDENNKTIEIPLNIISSVRLHEQF</sequence>
<evidence type="ECO:0000256" key="3">
    <source>
        <dbReference type="HAMAP-Rule" id="MF_01077"/>
    </source>
</evidence>
<dbReference type="SUPFAM" id="SSF75420">
    <property type="entry name" value="YhbC-like, N-terminal domain"/>
    <property type="match status" value="1"/>
</dbReference>
<name>A0A1T4JWQ6_9FIRM</name>
<dbReference type="Pfam" id="PF02576">
    <property type="entry name" value="RimP_N"/>
    <property type="match status" value="1"/>
</dbReference>
<dbReference type="Proteomes" id="UP000196365">
    <property type="component" value="Unassembled WGS sequence"/>
</dbReference>
<gene>
    <name evidence="3" type="primary">rimP</name>
    <name evidence="6" type="ORF">SAMN02745973_00169</name>
</gene>
<dbReference type="Pfam" id="PF17384">
    <property type="entry name" value="DUF150_C"/>
    <property type="match status" value="1"/>
</dbReference>
<protein>
    <recommendedName>
        <fullName evidence="3">Ribosome maturation factor RimP</fullName>
    </recommendedName>
</protein>
<dbReference type="OrthoDB" id="9805006at2"/>
<dbReference type="SUPFAM" id="SSF74942">
    <property type="entry name" value="YhbC-like, C-terminal domain"/>
    <property type="match status" value="1"/>
</dbReference>
<dbReference type="Gene3D" id="2.30.30.180">
    <property type="entry name" value="Ribosome maturation factor RimP, C-terminal domain"/>
    <property type="match status" value="1"/>
</dbReference>
<dbReference type="AlphaFoldDB" id="A0A1T4JWQ6"/>
<dbReference type="InterPro" id="IPR003728">
    <property type="entry name" value="Ribosome_maturation_RimP"/>
</dbReference>
<dbReference type="HAMAP" id="MF_01077">
    <property type="entry name" value="RimP"/>
    <property type="match status" value="1"/>
</dbReference>
<keyword evidence="7" id="KW-1185">Reference proteome</keyword>
<evidence type="ECO:0000259" key="4">
    <source>
        <dbReference type="Pfam" id="PF02576"/>
    </source>
</evidence>
<feature type="domain" description="Ribosome maturation factor RimP N-terminal" evidence="4">
    <location>
        <begin position="16"/>
        <end position="85"/>
    </location>
</feature>
<dbReference type="PANTHER" id="PTHR33867">
    <property type="entry name" value="RIBOSOME MATURATION FACTOR RIMP"/>
    <property type="match status" value="1"/>
</dbReference>
<comment type="similarity">
    <text evidence="3">Belongs to the RimP family.</text>
</comment>